<dbReference type="Gene3D" id="2.40.128.110">
    <property type="entry name" value="Lipid/polyisoprenoid-binding, YceI-like"/>
    <property type="match status" value="1"/>
</dbReference>
<accession>A0A5C6RIX6</accession>
<keyword evidence="3" id="KW-1185">Reference proteome</keyword>
<reference evidence="2 3" key="1">
    <citation type="submission" date="2019-08" db="EMBL/GenBank/DDBJ databases">
        <title>Genome of Phaeodactylibacter luteus.</title>
        <authorList>
            <person name="Bowman J.P."/>
        </authorList>
    </citation>
    <scope>NUCLEOTIDE SEQUENCE [LARGE SCALE GENOMIC DNA]</scope>
    <source>
        <strain evidence="2 3">KCTC 42180</strain>
    </source>
</reference>
<evidence type="ECO:0000313" key="2">
    <source>
        <dbReference type="EMBL" id="TXB62388.1"/>
    </source>
</evidence>
<feature type="domain" description="Lipid/polyisoprenoid-binding YceI-like" evidence="1">
    <location>
        <begin position="39"/>
        <end position="165"/>
    </location>
</feature>
<dbReference type="InterPro" id="IPR036761">
    <property type="entry name" value="TTHA0802/YceI-like_sf"/>
</dbReference>
<organism evidence="2 3">
    <name type="scientific">Phaeodactylibacter luteus</name>
    <dbReference type="NCBI Taxonomy" id="1564516"/>
    <lineage>
        <taxon>Bacteria</taxon>
        <taxon>Pseudomonadati</taxon>
        <taxon>Bacteroidota</taxon>
        <taxon>Saprospiria</taxon>
        <taxon>Saprospirales</taxon>
        <taxon>Haliscomenobacteraceae</taxon>
        <taxon>Phaeodactylibacter</taxon>
    </lineage>
</organism>
<dbReference type="SUPFAM" id="SSF101874">
    <property type="entry name" value="YceI-like"/>
    <property type="match status" value="1"/>
</dbReference>
<protein>
    <submittedName>
        <fullName evidence="2">YceI family protein</fullName>
    </submittedName>
</protein>
<evidence type="ECO:0000313" key="3">
    <source>
        <dbReference type="Proteomes" id="UP000321580"/>
    </source>
</evidence>
<proteinExistence type="predicted"/>
<dbReference type="AlphaFoldDB" id="A0A5C6RIX6"/>
<dbReference type="PANTHER" id="PTHR34406">
    <property type="entry name" value="PROTEIN YCEI"/>
    <property type="match status" value="1"/>
</dbReference>
<dbReference type="InterPro" id="IPR007372">
    <property type="entry name" value="Lipid/polyisoprenoid-bd_YceI"/>
</dbReference>
<dbReference type="OrthoDB" id="116832at2"/>
<gene>
    <name evidence="2" type="ORF">FRY97_14345</name>
</gene>
<dbReference type="EMBL" id="VOOR01000031">
    <property type="protein sequence ID" value="TXB62388.1"/>
    <property type="molecule type" value="Genomic_DNA"/>
</dbReference>
<dbReference type="Pfam" id="PF04264">
    <property type="entry name" value="YceI"/>
    <property type="match status" value="1"/>
</dbReference>
<evidence type="ECO:0000259" key="1">
    <source>
        <dbReference type="Pfam" id="PF04264"/>
    </source>
</evidence>
<comment type="caution">
    <text evidence="2">The sequence shown here is derived from an EMBL/GenBank/DDBJ whole genome shotgun (WGS) entry which is preliminary data.</text>
</comment>
<name>A0A5C6RIX6_9BACT</name>
<sequence>MAMPALQAQKYFTREGKVSFFSSTPIEDIEAHNSKATSVVDAETGRTEFAVLIKAFQFEKALMQEHFNENYMESGTYPKATFKGQFSDWGSVDLAKDGTYPVEVKGDMTIHGVTNPVAANGTFTVKGGQVQAVSTFKIAVEDYGIAIPSVVRENIAKELEIRVDCNLQPLNR</sequence>
<dbReference type="PANTHER" id="PTHR34406:SF1">
    <property type="entry name" value="PROTEIN YCEI"/>
    <property type="match status" value="1"/>
</dbReference>
<dbReference type="Proteomes" id="UP000321580">
    <property type="component" value="Unassembled WGS sequence"/>
</dbReference>